<gene>
    <name evidence="3" type="ORF">AWC38_SpisGene5599</name>
</gene>
<dbReference type="Gene3D" id="2.40.70.10">
    <property type="entry name" value="Acid Proteases"/>
    <property type="match status" value="1"/>
</dbReference>
<dbReference type="SUPFAM" id="SSF57756">
    <property type="entry name" value="Retrovirus zinc finger-like domains"/>
    <property type="match status" value="1"/>
</dbReference>
<keyword evidence="1" id="KW-0863">Zinc-finger</keyword>
<keyword evidence="1" id="KW-0862">Zinc</keyword>
<dbReference type="Pfam" id="PF13650">
    <property type="entry name" value="Asp_protease_2"/>
    <property type="match status" value="1"/>
</dbReference>
<dbReference type="OrthoDB" id="5986166at2759"/>
<dbReference type="InterPro" id="IPR036875">
    <property type="entry name" value="Znf_CCHC_sf"/>
</dbReference>
<evidence type="ECO:0000256" key="1">
    <source>
        <dbReference type="PROSITE-ProRule" id="PRU00047"/>
    </source>
</evidence>
<proteinExistence type="predicted"/>
<reference evidence="4" key="1">
    <citation type="journal article" date="2017" name="bioRxiv">
        <title>Comparative analysis of the genomes of Stylophora pistillata and Acropora digitifera provides evidence for extensive differences between species of corals.</title>
        <authorList>
            <person name="Voolstra C.R."/>
            <person name="Li Y."/>
            <person name="Liew Y.J."/>
            <person name="Baumgarten S."/>
            <person name="Zoccola D."/>
            <person name="Flot J.-F."/>
            <person name="Tambutte S."/>
            <person name="Allemand D."/>
            <person name="Aranda M."/>
        </authorList>
    </citation>
    <scope>NUCLEOTIDE SEQUENCE [LARGE SCALE GENOMIC DNA]</scope>
</reference>
<comment type="caution">
    <text evidence="3">The sequence shown here is derived from an EMBL/GenBank/DDBJ whole genome shotgun (WGS) entry which is preliminary data.</text>
</comment>
<keyword evidence="1" id="KW-0479">Metal-binding</keyword>
<evidence type="ECO:0000313" key="4">
    <source>
        <dbReference type="Proteomes" id="UP000225706"/>
    </source>
</evidence>
<keyword evidence="4" id="KW-1185">Reference proteome</keyword>
<dbReference type="Gene3D" id="4.10.60.10">
    <property type="entry name" value="Zinc finger, CCHC-type"/>
    <property type="match status" value="1"/>
</dbReference>
<dbReference type="AlphaFoldDB" id="A0A2B4SMC7"/>
<dbReference type="PROSITE" id="PS50158">
    <property type="entry name" value="ZF_CCHC"/>
    <property type="match status" value="1"/>
</dbReference>
<dbReference type="PANTHER" id="PTHR47331:SF5">
    <property type="entry name" value="RIBONUCLEASE H"/>
    <property type="match status" value="1"/>
</dbReference>
<dbReference type="GO" id="GO:0008270">
    <property type="term" value="F:zinc ion binding"/>
    <property type="evidence" value="ECO:0007669"/>
    <property type="project" value="UniProtKB-KW"/>
</dbReference>
<dbReference type="Proteomes" id="UP000225706">
    <property type="component" value="Unassembled WGS sequence"/>
</dbReference>
<dbReference type="EMBL" id="LSMT01000063">
    <property type="protein sequence ID" value="PFX29565.1"/>
    <property type="molecule type" value="Genomic_DNA"/>
</dbReference>
<evidence type="ECO:0000259" key="2">
    <source>
        <dbReference type="PROSITE" id="PS50158"/>
    </source>
</evidence>
<feature type="domain" description="CCHC-type" evidence="2">
    <location>
        <begin position="387"/>
        <end position="402"/>
    </location>
</feature>
<organism evidence="3 4">
    <name type="scientific">Stylophora pistillata</name>
    <name type="common">Smooth cauliflower coral</name>
    <dbReference type="NCBI Taxonomy" id="50429"/>
    <lineage>
        <taxon>Eukaryota</taxon>
        <taxon>Metazoa</taxon>
        <taxon>Cnidaria</taxon>
        <taxon>Anthozoa</taxon>
        <taxon>Hexacorallia</taxon>
        <taxon>Scleractinia</taxon>
        <taxon>Astrocoeniina</taxon>
        <taxon>Pocilloporidae</taxon>
        <taxon>Stylophora</taxon>
    </lineage>
</organism>
<dbReference type="InterPro" id="IPR005312">
    <property type="entry name" value="DUF1759"/>
</dbReference>
<name>A0A2B4SMC7_STYPI</name>
<dbReference type="InterPro" id="IPR001878">
    <property type="entry name" value="Znf_CCHC"/>
</dbReference>
<protein>
    <recommendedName>
        <fullName evidence="2">CCHC-type domain-containing protein</fullName>
    </recommendedName>
</protein>
<dbReference type="Pfam" id="PF00098">
    <property type="entry name" value="zf-CCHC"/>
    <property type="match status" value="1"/>
</dbReference>
<accession>A0A2B4SMC7</accession>
<dbReference type="InterPro" id="IPR021109">
    <property type="entry name" value="Peptidase_aspartic_dom_sf"/>
</dbReference>
<sequence>MPERQQLFGTSLQHEGALYKEVFAGKSKAHLSLTVDVCGSNLNAGRRTKGANEKSIVYFHQHGGMRFDNGRSTKRVGFLRFYKKRASSPRNCWKIKRRKDDEIEGRNLETRREREERVTRERQQQEKEFWEEKFRAELRVAEQKLKMETAAKATHARLPELKIAPFKGTPIEWVRFENMFVTRIHNKPISPEEKFGYLLEMVTPAPSEVGYKIAWERLKTEYGQNKLVINAHIQKIVNLPSVNGTHFIRIQEFYESLSKNFDVLVTMGEADMLQGFVISTLNKLPHVKPDLLRIHDNWESWRMEDLINNLQRWLKRNRMEEQPESARENQRKVRLRYAAEGEDKPHSYRRKIAPACVYCKQSHRGERCETYKTLESRKKFLRDSRLCYNCGRTGHISQQCRSRGCFKCKGKHHTSICDKNENPLLTVYTPSTEETLPAIIPVKIDGKTLWAYLDTGSGRNFISAEAINRLKLSPVHHETRKIVTLSGTQRQSMPTFDLTIDAMDGKARERIEVKGAKMADFTTIRRPDLCSLKWKFDHTKDKRFYKNTGDLRTQSM</sequence>
<evidence type="ECO:0000313" key="3">
    <source>
        <dbReference type="EMBL" id="PFX29565.1"/>
    </source>
</evidence>
<dbReference type="GO" id="GO:0003676">
    <property type="term" value="F:nucleic acid binding"/>
    <property type="evidence" value="ECO:0007669"/>
    <property type="project" value="InterPro"/>
</dbReference>
<dbReference type="PANTHER" id="PTHR47331">
    <property type="entry name" value="PHD-TYPE DOMAIN-CONTAINING PROTEIN"/>
    <property type="match status" value="1"/>
</dbReference>
<dbReference type="Pfam" id="PF03564">
    <property type="entry name" value="DUF1759"/>
    <property type="match status" value="1"/>
</dbReference>
<dbReference type="SMART" id="SM00343">
    <property type="entry name" value="ZnF_C2HC"/>
    <property type="match status" value="1"/>
</dbReference>